<protein>
    <submittedName>
        <fullName evidence="3">Glycosyltransferase family 4 protein</fullName>
    </submittedName>
</protein>
<dbReference type="RefSeq" id="WP_165026802.1">
    <property type="nucleotide sequence ID" value="NZ_JAAKZF010000009.1"/>
</dbReference>
<proteinExistence type="predicted"/>
<sequence>MRIAHVAPLFESVPPRYYGGTERIITYLVDGLVELGHEVTLFASGDSRTTATLVPVRDQALRLDPYPLKSQIAAHLAMLDEVRRRADEFDIIHFHLSHFLHFPSFQDMPERTVTTPHGRLDYKDLSSAYRRWPRFPMISISHRQRQPLPEANWVGTVHHGLPLDLYKPIPRREAEGGGYLAFLGRLSRDKRPDRAIEIARRSGMKLRIAAKVGEDDRAYFHDEIEHLIDGVSVEYLGEIGEDQKADFLGNAAALLFPIDWPEPFGLVVIEAMAFGTPVVAWNCGAMHEIIDEGVTGHVVDSIDEAVAAVGRTIKFDRNLVRAAFEKRFSAMRMARDYAAIYGQLLDTASHGRRIGAMAAL</sequence>
<dbReference type="GO" id="GO:0016757">
    <property type="term" value="F:glycosyltransferase activity"/>
    <property type="evidence" value="ECO:0007669"/>
    <property type="project" value="InterPro"/>
</dbReference>
<name>A0A6G4WA09_9HYPH</name>
<dbReference type="PANTHER" id="PTHR45947:SF13">
    <property type="entry name" value="TRANSFERASE"/>
    <property type="match status" value="1"/>
</dbReference>
<evidence type="ECO:0000259" key="2">
    <source>
        <dbReference type="Pfam" id="PF13439"/>
    </source>
</evidence>
<dbReference type="Proteomes" id="UP001642900">
    <property type="component" value="Unassembled WGS sequence"/>
</dbReference>
<dbReference type="EMBL" id="JAAKZF010000009">
    <property type="protein sequence ID" value="NGO51439.1"/>
    <property type="molecule type" value="Genomic_DNA"/>
</dbReference>
<dbReference type="InterPro" id="IPR028098">
    <property type="entry name" value="Glyco_trans_4-like_N"/>
</dbReference>
<keyword evidence="4" id="KW-1185">Reference proteome</keyword>
<comment type="caution">
    <text evidence="3">The sequence shown here is derived from an EMBL/GenBank/DDBJ whole genome shotgun (WGS) entry which is preliminary data.</text>
</comment>
<evidence type="ECO:0000313" key="3">
    <source>
        <dbReference type="EMBL" id="NGO51439.1"/>
    </source>
</evidence>
<accession>A0A6G4WA09</accession>
<dbReference type="Pfam" id="PF00534">
    <property type="entry name" value="Glycos_transf_1"/>
    <property type="match status" value="1"/>
</dbReference>
<dbReference type="AlphaFoldDB" id="A0A6G4WA09"/>
<dbReference type="Gene3D" id="3.40.50.2000">
    <property type="entry name" value="Glycogen Phosphorylase B"/>
    <property type="match status" value="2"/>
</dbReference>
<feature type="domain" description="Glycosyl transferase family 1" evidence="1">
    <location>
        <begin position="174"/>
        <end position="302"/>
    </location>
</feature>
<evidence type="ECO:0000313" key="4">
    <source>
        <dbReference type="Proteomes" id="UP001642900"/>
    </source>
</evidence>
<dbReference type="PANTHER" id="PTHR45947">
    <property type="entry name" value="SULFOQUINOVOSYL TRANSFERASE SQD2"/>
    <property type="match status" value="1"/>
</dbReference>
<gene>
    <name evidence="3" type="ORF">G6N73_09640</name>
</gene>
<dbReference type="CDD" id="cd03802">
    <property type="entry name" value="GT4_AviGT4-like"/>
    <property type="match status" value="1"/>
</dbReference>
<dbReference type="Pfam" id="PF13439">
    <property type="entry name" value="Glyco_transf_4"/>
    <property type="match status" value="1"/>
</dbReference>
<evidence type="ECO:0000259" key="1">
    <source>
        <dbReference type="Pfam" id="PF00534"/>
    </source>
</evidence>
<organism evidence="3 4">
    <name type="scientific">Allomesorhizobium camelthorni</name>
    <dbReference type="NCBI Taxonomy" id="475069"/>
    <lineage>
        <taxon>Bacteria</taxon>
        <taxon>Pseudomonadati</taxon>
        <taxon>Pseudomonadota</taxon>
        <taxon>Alphaproteobacteria</taxon>
        <taxon>Hyphomicrobiales</taxon>
        <taxon>Phyllobacteriaceae</taxon>
        <taxon>Allomesorhizobium</taxon>
    </lineage>
</organism>
<feature type="domain" description="Glycosyltransferase subfamily 4-like N-terminal" evidence="2">
    <location>
        <begin position="18"/>
        <end position="132"/>
    </location>
</feature>
<dbReference type="SUPFAM" id="SSF53756">
    <property type="entry name" value="UDP-Glycosyltransferase/glycogen phosphorylase"/>
    <property type="match status" value="1"/>
</dbReference>
<reference evidence="3 4" key="1">
    <citation type="submission" date="2020-02" db="EMBL/GenBank/DDBJ databases">
        <title>Genome sequence of strain CCNWXJ40-4.</title>
        <authorList>
            <person name="Gao J."/>
            <person name="Sun J."/>
        </authorList>
    </citation>
    <scope>NUCLEOTIDE SEQUENCE [LARGE SCALE GENOMIC DNA]</scope>
    <source>
        <strain evidence="3 4">CCNWXJ 40-4</strain>
    </source>
</reference>
<dbReference type="InterPro" id="IPR050194">
    <property type="entry name" value="Glycosyltransferase_grp1"/>
</dbReference>
<dbReference type="InterPro" id="IPR001296">
    <property type="entry name" value="Glyco_trans_1"/>
</dbReference>